<comment type="caution">
    <text evidence="6">The sequence shown here is derived from an EMBL/GenBank/DDBJ whole genome shotgun (WGS) entry which is preliminary data.</text>
</comment>
<dbReference type="Proteomes" id="UP000178587">
    <property type="component" value="Unassembled WGS sequence"/>
</dbReference>
<keyword evidence="3 4" id="KW-0786">Thiamine pyrophosphate</keyword>
<dbReference type="InterPro" id="IPR050771">
    <property type="entry name" value="Alpha-ketoacid_DH_E1_comp"/>
</dbReference>
<accession>A0A1F6EMJ1</accession>
<dbReference type="Gene3D" id="3.40.50.970">
    <property type="match status" value="1"/>
</dbReference>
<comment type="similarity">
    <text evidence="4">Belongs to the BCKDHA family.</text>
</comment>
<dbReference type="PANTHER" id="PTHR43380">
    <property type="entry name" value="2-OXOISOVALERATE DEHYDROGENASE SUBUNIT ALPHA, MITOCHONDRIAL"/>
    <property type="match status" value="1"/>
</dbReference>
<dbReference type="PANTHER" id="PTHR43380:SF1">
    <property type="entry name" value="2-OXOISOVALERATE DEHYDROGENASE SUBUNIT ALPHA, MITOCHONDRIAL"/>
    <property type="match status" value="1"/>
</dbReference>
<evidence type="ECO:0000313" key="7">
    <source>
        <dbReference type="Proteomes" id="UP000178587"/>
    </source>
</evidence>
<evidence type="ECO:0000256" key="1">
    <source>
        <dbReference type="ARBA" id="ARBA00001964"/>
    </source>
</evidence>
<evidence type="ECO:0000313" key="6">
    <source>
        <dbReference type="EMBL" id="OGG74835.1"/>
    </source>
</evidence>
<dbReference type="EMBL" id="MFLU01000015">
    <property type="protein sequence ID" value="OGG74835.1"/>
    <property type="molecule type" value="Genomic_DNA"/>
</dbReference>
<evidence type="ECO:0000256" key="3">
    <source>
        <dbReference type="ARBA" id="ARBA00023052"/>
    </source>
</evidence>
<sequence length="378" mass="42052">MKREIAKFSIQKVEYLDPSGNLAEDAPAVYGAVEGHAQLVEWYKMMVLGRVFDAKASNLQKTGQIGTYPSMEGQEAVGTGVASAMEDDDVLLTTYREHDARIRRDEEQEEAMTNILLCWGGDERGHKRAGRNRKDFPLCITIATHCGHAVGVAMAMKIRKENRVAVCMLGDGATSKGDVHEAMNWASVWRLPLVFVIVNNQYAISQPRKLQSGAETLAQLGVGAGVQFCKQVDGNDVIAMYEVTVEALERARSGQGPTVIEALTYRLGSHTTADDASRYRSAEEVEEARKNEPLIRLRLFLERVGVWNETNEVALQAECKERVEGAVKAYRNIIENHPQTVDDMFVHMHAKLPATLKEQLEIARAFSLDTTKEEYHGS</sequence>
<gene>
    <name evidence="6" type="ORF">A3A34_00245</name>
</gene>
<reference evidence="6 7" key="1">
    <citation type="journal article" date="2016" name="Nat. Commun.">
        <title>Thousands of microbial genomes shed light on interconnected biogeochemical processes in an aquifer system.</title>
        <authorList>
            <person name="Anantharaman K."/>
            <person name="Brown C.T."/>
            <person name="Hug L.A."/>
            <person name="Sharon I."/>
            <person name="Castelle C.J."/>
            <person name="Probst A.J."/>
            <person name="Thomas B.C."/>
            <person name="Singh A."/>
            <person name="Wilkins M.J."/>
            <person name="Karaoz U."/>
            <person name="Brodie E.L."/>
            <person name="Williams K.H."/>
            <person name="Hubbard S.S."/>
            <person name="Banfield J.F."/>
        </authorList>
    </citation>
    <scope>NUCLEOTIDE SEQUENCE [LARGE SCALE GENOMIC DNA]</scope>
</reference>
<protein>
    <recommendedName>
        <fullName evidence="4">2-oxoisovalerate dehydrogenase subunit alpha</fullName>
        <ecNumber evidence="4">1.2.4.4</ecNumber>
    </recommendedName>
    <alternativeName>
        <fullName evidence="4">Branched-chain alpha-keto acid dehydrogenase E1 component alpha chain</fullName>
    </alternativeName>
</protein>
<evidence type="ECO:0000256" key="4">
    <source>
        <dbReference type="RuleBase" id="RU365014"/>
    </source>
</evidence>
<dbReference type="SUPFAM" id="SSF52518">
    <property type="entry name" value="Thiamin diphosphate-binding fold (THDP-binding)"/>
    <property type="match status" value="1"/>
</dbReference>
<dbReference type="GO" id="GO:0009083">
    <property type="term" value="P:branched-chain amino acid catabolic process"/>
    <property type="evidence" value="ECO:0007669"/>
    <property type="project" value="TreeGrafter"/>
</dbReference>
<comment type="cofactor">
    <cofactor evidence="1 4">
        <name>thiamine diphosphate</name>
        <dbReference type="ChEBI" id="CHEBI:58937"/>
    </cofactor>
</comment>
<name>A0A1F6EMJ1_9BACT</name>
<dbReference type="CDD" id="cd02000">
    <property type="entry name" value="TPP_E1_PDC_ADC_BCADC"/>
    <property type="match status" value="1"/>
</dbReference>
<comment type="function">
    <text evidence="4">The branched-chain alpha-keto dehydrogenase complex catalyzes the overall conversion of alpha-keto acids to acyl-CoA and CO(2). It contains multiple copies of three enzymatic components: branched-chain alpha-keto acid decarboxylase (E1), lipoamide acyltransferase (E2) and lipoamide dehydrogenase (E3).</text>
</comment>
<dbReference type="InterPro" id="IPR001017">
    <property type="entry name" value="DH_E1"/>
</dbReference>
<dbReference type="STRING" id="1798507.A3A34_00245"/>
<dbReference type="AlphaFoldDB" id="A0A1F6EMJ1"/>
<keyword evidence="2 4" id="KW-0560">Oxidoreductase</keyword>
<dbReference type="GO" id="GO:0003863">
    <property type="term" value="F:branched-chain 2-oxo acid dehydrogenase activity"/>
    <property type="evidence" value="ECO:0007669"/>
    <property type="project" value="UniProtKB-EC"/>
</dbReference>
<dbReference type="InterPro" id="IPR029061">
    <property type="entry name" value="THDP-binding"/>
</dbReference>
<feature type="domain" description="Dehydrogenase E1 component" evidence="5">
    <location>
        <begin position="43"/>
        <end position="330"/>
    </location>
</feature>
<evidence type="ECO:0000256" key="2">
    <source>
        <dbReference type="ARBA" id="ARBA00023002"/>
    </source>
</evidence>
<evidence type="ECO:0000259" key="5">
    <source>
        <dbReference type="Pfam" id="PF00676"/>
    </source>
</evidence>
<dbReference type="Pfam" id="PF00676">
    <property type="entry name" value="E1_dh"/>
    <property type="match status" value="1"/>
</dbReference>
<dbReference type="EC" id="1.2.4.4" evidence="4"/>
<comment type="catalytic activity">
    <reaction evidence="4">
        <text>N(6)-[(R)-lipoyl]-L-lysyl-[protein] + 3-methyl-2-oxobutanoate + H(+) = N(6)-[(R)-S(8)-2-methylpropanoyldihydrolipoyl]-L-lysyl-[protein] + CO2</text>
        <dbReference type="Rhea" id="RHEA:13457"/>
        <dbReference type="Rhea" id="RHEA-COMP:10474"/>
        <dbReference type="Rhea" id="RHEA-COMP:10497"/>
        <dbReference type="ChEBI" id="CHEBI:11851"/>
        <dbReference type="ChEBI" id="CHEBI:15378"/>
        <dbReference type="ChEBI" id="CHEBI:16526"/>
        <dbReference type="ChEBI" id="CHEBI:83099"/>
        <dbReference type="ChEBI" id="CHEBI:83142"/>
        <dbReference type="EC" id="1.2.4.4"/>
    </reaction>
</comment>
<organism evidence="6 7">
    <name type="scientific">Candidatus Kaiserbacteria bacterium RIFCSPLOWO2_01_FULL_50_24</name>
    <dbReference type="NCBI Taxonomy" id="1798507"/>
    <lineage>
        <taxon>Bacteria</taxon>
        <taxon>Candidatus Kaiseribacteriota</taxon>
    </lineage>
</organism>
<proteinExistence type="inferred from homology"/>